<accession>A0ABS0NM97</accession>
<protein>
    <recommendedName>
        <fullName evidence="3">WYL domain-containing protein</fullName>
    </recommendedName>
</protein>
<sequence>MALYAEIEKIDETDREVRYQFADAAGRERIMLLDKVSGRTAPEDGREDYLYRAVARKVAVCWLREGAAPGRLLVQS</sequence>
<evidence type="ECO:0000313" key="2">
    <source>
        <dbReference type="Proteomes" id="UP000807371"/>
    </source>
</evidence>
<evidence type="ECO:0000313" key="1">
    <source>
        <dbReference type="EMBL" id="MBH5336306.1"/>
    </source>
</evidence>
<dbReference type="EMBL" id="JACYXC010000001">
    <property type="protein sequence ID" value="MBH5336306.1"/>
    <property type="molecule type" value="Genomic_DNA"/>
</dbReference>
<keyword evidence="2" id="KW-1185">Reference proteome</keyword>
<evidence type="ECO:0008006" key="3">
    <source>
        <dbReference type="Google" id="ProtNLM"/>
    </source>
</evidence>
<gene>
    <name evidence="1" type="ORF">IHE55_16595</name>
</gene>
<dbReference type="Proteomes" id="UP000807371">
    <property type="component" value="Unassembled WGS sequence"/>
</dbReference>
<proteinExistence type="predicted"/>
<organism evidence="1 2">
    <name type="scientific">Streptomyces pactum</name>
    <dbReference type="NCBI Taxonomy" id="68249"/>
    <lineage>
        <taxon>Bacteria</taxon>
        <taxon>Bacillati</taxon>
        <taxon>Actinomycetota</taxon>
        <taxon>Actinomycetes</taxon>
        <taxon>Kitasatosporales</taxon>
        <taxon>Streptomycetaceae</taxon>
        <taxon>Streptomyces</taxon>
    </lineage>
</organism>
<dbReference type="RefSeq" id="WP_197989734.1">
    <property type="nucleotide sequence ID" value="NZ_JACYXC010000001.1"/>
</dbReference>
<comment type="caution">
    <text evidence="1">The sequence shown here is derived from an EMBL/GenBank/DDBJ whole genome shotgun (WGS) entry which is preliminary data.</text>
</comment>
<name>A0ABS0NM97_9ACTN</name>
<reference evidence="1 2" key="1">
    <citation type="submission" date="2020-09" db="EMBL/GenBank/DDBJ databases">
        <title>Biosynthesis of the nuclear factor of activated T cells inhibitor NFAT-133 and its congeners in Streptomyces pactum.</title>
        <authorList>
            <person name="Zhou W."/>
            <person name="Posri P."/>
            <person name="Abugrain M.E."/>
            <person name="Weisberg A.J."/>
            <person name="Chang J.H."/>
            <person name="Mahmud T."/>
        </authorList>
    </citation>
    <scope>NUCLEOTIDE SEQUENCE [LARGE SCALE GENOMIC DNA]</scope>
    <source>
        <strain evidence="1 2">ATCC 27456</strain>
    </source>
</reference>